<evidence type="ECO:0000313" key="1">
    <source>
        <dbReference type="EMBL" id="NJQ00909.1"/>
    </source>
</evidence>
<accession>A0ABX1C003</accession>
<dbReference type="InterPro" id="IPR007423">
    <property type="entry name" value="Sel_put"/>
</dbReference>
<keyword evidence="2" id="KW-1185">Reference proteome</keyword>
<dbReference type="EMBL" id="JAATEN010000006">
    <property type="protein sequence ID" value="NJQ00909.1"/>
    <property type="molecule type" value="Genomic_DNA"/>
</dbReference>
<dbReference type="Proteomes" id="UP000695264">
    <property type="component" value="Unassembled WGS sequence"/>
</dbReference>
<proteinExistence type="predicted"/>
<evidence type="ECO:0000313" key="2">
    <source>
        <dbReference type="Proteomes" id="UP000695264"/>
    </source>
</evidence>
<dbReference type="Pfam" id="PF04328">
    <property type="entry name" value="Sel_put"/>
    <property type="match status" value="1"/>
</dbReference>
<reference evidence="1 2" key="1">
    <citation type="submission" date="2020-03" db="EMBL/GenBank/DDBJ databases">
        <title>WGS of actinomycetes isolated from Thailand.</title>
        <authorList>
            <person name="Thawai C."/>
        </authorList>
    </citation>
    <scope>NUCLEOTIDE SEQUENCE [LARGE SCALE GENOMIC DNA]</scope>
    <source>
        <strain evidence="1 2">PLAI 1-29</strain>
    </source>
</reference>
<gene>
    <name evidence="1" type="ORF">HCK00_10290</name>
</gene>
<sequence length="72" mass="8499">MSGAAVLRAGLARRLARFRAVWRELTGEAVYDRYVAYTRARDPHAEVLSRRAFERWRVDRREADPREGFRCC</sequence>
<comment type="caution">
    <text evidence="1">The sequence shown here is derived from an EMBL/GenBank/DDBJ whole genome shotgun (WGS) entry which is preliminary data.</text>
</comment>
<name>A0ABX1C003_9ACTN</name>
<organism evidence="1 2">
    <name type="scientific">Streptomyces zingiberis</name>
    <dbReference type="NCBI Taxonomy" id="2053010"/>
    <lineage>
        <taxon>Bacteria</taxon>
        <taxon>Bacillati</taxon>
        <taxon>Actinomycetota</taxon>
        <taxon>Actinomycetes</taxon>
        <taxon>Kitasatosporales</taxon>
        <taxon>Streptomycetaceae</taxon>
        <taxon>Streptomyces</taxon>
    </lineage>
</organism>
<protein>
    <submittedName>
        <fullName evidence="1">YbdD/YjiX family protein</fullName>
    </submittedName>
</protein>